<proteinExistence type="predicted"/>
<protein>
    <submittedName>
        <fullName evidence="2">Uncharacterized protein</fullName>
    </submittedName>
</protein>
<accession>A0A251UE21</accession>
<reference evidence="1 3" key="1">
    <citation type="journal article" date="2017" name="Nature">
        <title>The sunflower genome provides insights into oil metabolism, flowering and Asterid evolution.</title>
        <authorList>
            <person name="Badouin H."/>
            <person name="Gouzy J."/>
            <person name="Grassa C.J."/>
            <person name="Murat F."/>
            <person name="Staton S.E."/>
            <person name="Cottret L."/>
            <person name="Lelandais-Briere C."/>
            <person name="Owens G.L."/>
            <person name="Carrere S."/>
            <person name="Mayjonade B."/>
            <person name="Legrand L."/>
            <person name="Gill N."/>
            <person name="Kane N.C."/>
            <person name="Bowers J.E."/>
            <person name="Hubner S."/>
            <person name="Bellec A."/>
            <person name="Berard A."/>
            <person name="Berges H."/>
            <person name="Blanchet N."/>
            <person name="Boniface M.C."/>
            <person name="Brunel D."/>
            <person name="Catrice O."/>
            <person name="Chaidir N."/>
            <person name="Claudel C."/>
            <person name="Donnadieu C."/>
            <person name="Faraut T."/>
            <person name="Fievet G."/>
            <person name="Helmstetter N."/>
            <person name="King M."/>
            <person name="Knapp S.J."/>
            <person name="Lai Z."/>
            <person name="Le Paslier M.C."/>
            <person name="Lippi Y."/>
            <person name="Lorenzon L."/>
            <person name="Mandel J.R."/>
            <person name="Marage G."/>
            <person name="Marchand G."/>
            <person name="Marquand E."/>
            <person name="Bret-Mestries E."/>
            <person name="Morien E."/>
            <person name="Nambeesan S."/>
            <person name="Nguyen T."/>
            <person name="Pegot-Espagnet P."/>
            <person name="Pouilly N."/>
            <person name="Raftis F."/>
            <person name="Sallet E."/>
            <person name="Schiex T."/>
            <person name="Thomas J."/>
            <person name="Vandecasteele C."/>
            <person name="Vares D."/>
            <person name="Vear F."/>
            <person name="Vautrin S."/>
            <person name="Crespi M."/>
            <person name="Mangin B."/>
            <person name="Burke J.M."/>
            <person name="Salse J."/>
            <person name="Munos S."/>
            <person name="Vincourt P."/>
            <person name="Rieseberg L.H."/>
            <person name="Langlade N.B."/>
        </authorList>
    </citation>
    <scope>NUCLEOTIDE SEQUENCE [LARGE SCALE GENOMIC DNA]</scope>
    <source>
        <strain evidence="3">cv. SF193</strain>
        <tissue evidence="1">Leaves</tissue>
    </source>
</reference>
<keyword evidence="3" id="KW-1185">Reference proteome</keyword>
<dbReference type="EMBL" id="MNCJ02000322">
    <property type="protein sequence ID" value="KAF5800137.1"/>
    <property type="molecule type" value="Genomic_DNA"/>
</dbReference>
<dbReference type="Proteomes" id="UP000215914">
    <property type="component" value="Chromosome 7"/>
</dbReference>
<evidence type="ECO:0000313" key="2">
    <source>
        <dbReference type="EMBL" id="OTG21329.1"/>
    </source>
</evidence>
<dbReference type="AlphaFoldDB" id="A0A251UE21"/>
<gene>
    <name evidence="2" type="ORF">HannXRQ_Chr07g0202961</name>
    <name evidence="1" type="ORF">HanXRQr2_Chr07g0312561</name>
</gene>
<sequence>MYLIHCCSLFLVDYLFFSSKIRPKFKLKNGTKPATIDRGGYKLSEARSCLVVGCGWFNMCFNPSSNPVI</sequence>
<dbReference type="InParanoid" id="A0A251UE21"/>
<evidence type="ECO:0000313" key="1">
    <source>
        <dbReference type="EMBL" id="KAF5800137.1"/>
    </source>
</evidence>
<dbReference type="Gramene" id="mRNA:HanXRQr2_Chr07g0312561">
    <property type="protein sequence ID" value="mRNA:HanXRQr2_Chr07g0312561"/>
    <property type="gene ID" value="HanXRQr2_Chr07g0312561"/>
</dbReference>
<name>A0A251UE21_HELAN</name>
<reference evidence="2" key="2">
    <citation type="submission" date="2017-02" db="EMBL/GenBank/DDBJ databases">
        <title>Sunflower complete genome.</title>
        <authorList>
            <person name="Langlade N."/>
            <person name="Munos S."/>
        </authorList>
    </citation>
    <scope>NUCLEOTIDE SEQUENCE [LARGE SCALE GENOMIC DNA]</scope>
    <source>
        <tissue evidence="2">Leaves</tissue>
    </source>
</reference>
<reference evidence="1" key="3">
    <citation type="submission" date="2020-06" db="EMBL/GenBank/DDBJ databases">
        <title>Helianthus annuus Genome sequencing and assembly Release 2.</title>
        <authorList>
            <person name="Gouzy J."/>
            <person name="Langlade N."/>
            <person name="Munos S."/>
        </authorList>
    </citation>
    <scope>NUCLEOTIDE SEQUENCE</scope>
    <source>
        <tissue evidence="1">Leaves</tissue>
    </source>
</reference>
<organism evidence="2 3">
    <name type="scientific">Helianthus annuus</name>
    <name type="common">Common sunflower</name>
    <dbReference type="NCBI Taxonomy" id="4232"/>
    <lineage>
        <taxon>Eukaryota</taxon>
        <taxon>Viridiplantae</taxon>
        <taxon>Streptophyta</taxon>
        <taxon>Embryophyta</taxon>
        <taxon>Tracheophyta</taxon>
        <taxon>Spermatophyta</taxon>
        <taxon>Magnoliopsida</taxon>
        <taxon>eudicotyledons</taxon>
        <taxon>Gunneridae</taxon>
        <taxon>Pentapetalae</taxon>
        <taxon>asterids</taxon>
        <taxon>campanulids</taxon>
        <taxon>Asterales</taxon>
        <taxon>Asteraceae</taxon>
        <taxon>Asteroideae</taxon>
        <taxon>Heliantheae alliance</taxon>
        <taxon>Heliantheae</taxon>
        <taxon>Helianthus</taxon>
    </lineage>
</organism>
<evidence type="ECO:0000313" key="3">
    <source>
        <dbReference type="Proteomes" id="UP000215914"/>
    </source>
</evidence>
<dbReference type="EMBL" id="CM007896">
    <property type="protein sequence ID" value="OTG21329.1"/>
    <property type="molecule type" value="Genomic_DNA"/>
</dbReference>